<comment type="caution">
    <text evidence="2">The sequence shown here is derived from an EMBL/GenBank/DDBJ whole genome shotgun (WGS) entry which is preliminary data.</text>
</comment>
<dbReference type="Proteomes" id="UP000036367">
    <property type="component" value="Unassembled WGS sequence"/>
</dbReference>
<evidence type="ECO:0000313" key="3">
    <source>
        <dbReference type="Proteomes" id="UP000036367"/>
    </source>
</evidence>
<keyword evidence="3" id="KW-1185">Reference proteome</keyword>
<dbReference type="PATRIC" id="fig|595434.4.peg.4539"/>
<accession>A0A0J1B9G7</accession>
<reference evidence="2" key="1">
    <citation type="submission" date="2015-05" db="EMBL/GenBank/DDBJ databases">
        <title>Permanent draft genome of Rhodopirellula islandicus K833.</title>
        <authorList>
            <person name="Kizina J."/>
            <person name="Richter M."/>
            <person name="Glockner F.O."/>
            <person name="Harder J."/>
        </authorList>
    </citation>
    <scope>NUCLEOTIDE SEQUENCE [LARGE SCALE GENOMIC DNA]</scope>
    <source>
        <strain evidence="2">K833</strain>
    </source>
</reference>
<feature type="compositionally biased region" description="Basic and acidic residues" evidence="1">
    <location>
        <begin position="1"/>
        <end position="20"/>
    </location>
</feature>
<sequence>MIDAKIETRSGGGAEHRGEWGEEGAELVVIEMESNEVD</sequence>
<feature type="region of interest" description="Disordered" evidence="1">
    <location>
        <begin position="1"/>
        <end position="24"/>
    </location>
</feature>
<protein>
    <submittedName>
        <fullName evidence="2">Uncharacterized protein</fullName>
    </submittedName>
</protein>
<evidence type="ECO:0000256" key="1">
    <source>
        <dbReference type="SAM" id="MobiDB-lite"/>
    </source>
</evidence>
<organism evidence="2 3">
    <name type="scientific">Rhodopirellula islandica</name>
    <dbReference type="NCBI Taxonomy" id="595434"/>
    <lineage>
        <taxon>Bacteria</taxon>
        <taxon>Pseudomonadati</taxon>
        <taxon>Planctomycetota</taxon>
        <taxon>Planctomycetia</taxon>
        <taxon>Pirellulales</taxon>
        <taxon>Pirellulaceae</taxon>
        <taxon>Rhodopirellula</taxon>
    </lineage>
</organism>
<proteinExistence type="predicted"/>
<dbReference type="EMBL" id="LECT01000039">
    <property type="protein sequence ID" value="KLU03188.1"/>
    <property type="molecule type" value="Genomic_DNA"/>
</dbReference>
<evidence type="ECO:0000313" key="2">
    <source>
        <dbReference type="EMBL" id="KLU03188.1"/>
    </source>
</evidence>
<dbReference type="AlphaFoldDB" id="A0A0J1B9G7"/>
<gene>
    <name evidence="2" type="ORF">RISK_004777</name>
</gene>
<name>A0A0J1B9G7_RHOIS</name>